<dbReference type="AlphaFoldDB" id="A0A8S9R607"/>
<organism evidence="1 2">
    <name type="scientific">Brassica cretica</name>
    <name type="common">Mustard</name>
    <dbReference type="NCBI Taxonomy" id="69181"/>
    <lineage>
        <taxon>Eukaryota</taxon>
        <taxon>Viridiplantae</taxon>
        <taxon>Streptophyta</taxon>
        <taxon>Embryophyta</taxon>
        <taxon>Tracheophyta</taxon>
        <taxon>Spermatophyta</taxon>
        <taxon>Magnoliopsida</taxon>
        <taxon>eudicotyledons</taxon>
        <taxon>Gunneridae</taxon>
        <taxon>Pentapetalae</taxon>
        <taxon>rosids</taxon>
        <taxon>malvids</taxon>
        <taxon>Brassicales</taxon>
        <taxon>Brassicaceae</taxon>
        <taxon>Brassiceae</taxon>
        <taxon>Brassica</taxon>
    </lineage>
</organism>
<comment type="caution">
    <text evidence="1">The sequence shown here is derived from an EMBL/GenBank/DDBJ whole genome shotgun (WGS) entry which is preliminary data.</text>
</comment>
<evidence type="ECO:0000313" key="2">
    <source>
        <dbReference type="Proteomes" id="UP000712600"/>
    </source>
</evidence>
<proteinExistence type="predicted"/>
<gene>
    <name evidence="1" type="ORF">F2Q69_00012796</name>
</gene>
<name>A0A8S9R607_BRACR</name>
<accession>A0A8S9R607</accession>
<reference evidence="1" key="1">
    <citation type="submission" date="2019-12" db="EMBL/GenBank/DDBJ databases">
        <title>Genome sequencing and annotation of Brassica cretica.</title>
        <authorList>
            <person name="Studholme D.J."/>
            <person name="Sarris P."/>
        </authorList>
    </citation>
    <scope>NUCLEOTIDE SEQUENCE</scope>
    <source>
        <strain evidence="1">PFS-109/04</strain>
        <tissue evidence="1">Leaf</tissue>
    </source>
</reference>
<sequence length="93" mass="9984">MEKNNVTNNMKSSSLGSSTLVSDSVLVHSLHPSEEVATVTTVSKEHTNFKFSMDSAENLNTDAQKNAMKDILPANIVQDVTMLESANTTASTP</sequence>
<protein>
    <submittedName>
        <fullName evidence="1">Uncharacterized protein</fullName>
    </submittedName>
</protein>
<dbReference type="Proteomes" id="UP000712600">
    <property type="component" value="Unassembled WGS sequence"/>
</dbReference>
<dbReference type="EMBL" id="QGKX02000996">
    <property type="protein sequence ID" value="KAF3559209.1"/>
    <property type="molecule type" value="Genomic_DNA"/>
</dbReference>
<evidence type="ECO:0000313" key="1">
    <source>
        <dbReference type="EMBL" id="KAF3559209.1"/>
    </source>
</evidence>